<organism evidence="5 6">
    <name type="scientific">Anaerovibrio slackiae</name>
    <dbReference type="NCBI Taxonomy" id="2652309"/>
    <lineage>
        <taxon>Bacteria</taxon>
        <taxon>Bacillati</taxon>
        <taxon>Bacillota</taxon>
        <taxon>Negativicutes</taxon>
        <taxon>Selenomonadales</taxon>
        <taxon>Selenomonadaceae</taxon>
        <taxon>Anaerovibrio</taxon>
    </lineage>
</organism>
<dbReference type="GO" id="GO:1990281">
    <property type="term" value="C:efflux pump complex"/>
    <property type="evidence" value="ECO:0007669"/>
    <property type="project" value="TreeGrafter"/>
</dbReference>
<dbReference type="Pfam" id="PF25989">
    <property type="entry name" value="YknX_C"/>
    <property type="match status" value="1"/>
</dbReference>
<evidence type="ECO:0000259" key="3">
    <source>
        <dbReference type="Pfam" id="PF25973"/>
    </source>
</evidence>
<proteinExistence type="inferred from homology"/>
<accession>A0A6I2UH94</accession>
<dbReference type="Gene3D" id="2.40.50.100">
    <property type="match status" value="1"/>
</dbReference>
<dbReference type="EMBL" id="VUNR01000009">
    <property type="protein sequence ID" value="MSU08551.1"/>
    <property type="molecule type" value="Genomic_DNA"/>
</dbReference>
<dbReference type="Pfam" id="PF25973">
    <property type="entry name" value="BSH_CzcB"/>
    <property type="match status" value="1"/>
</dbReference>
<gene>
    <name evidence="5" type="ORF">FYJ84_06090</name>
</gene>
<evidence type="ECO:0000259" key="4">
    <source>
        <dbReference type="Pfam" id="PF25989"/>
    </source>
</evidence>
<feature type="domain" description="CzcB-like barrel-sandwich hybrid" evidence="3">
    <location>
        <begin position="76"/>
        <end position="255"/>
    </location>
</feature>
<dbReference type="InterPro" id="IPR058637">
    <property type="entry name" value="YknX-like_C"/>
</dbReference>
<dbReference type="InterPro" id="IPR058647">
    <property type="entry name" value="BSH_CzcB-like"/>
</dbReference>
<evidence type="ECO:0000256" key="1">
    <source>
        <dbReference type="ARBA" id="ARBA00009477"/>
    </source>
</evidence>
<evidence type="ECO:0000259" key="2">
    <source>
        <dbReference type="Pfam" id="PF25954"/>
    </source>
</evidence>
<feature type="domain" description="CusB-like beta-barrel" evidence="2">
    <location>
        <begin position="261"/>
        <end position="329"/>
    </location>
</feature>
<dbReference type="Proteomes" id="UP000433181">
    <property type="component" value="Unassembled WGS sequence"/>
</dbReference>
<reference evidence="5 6" key="1">
    <citation type="submission" date="2019-08" db="EMBL/GenBank/DDBJ databases">
        <title>In-depth cultivation of the pig gut microbiome towards novel bacterial diversity and tailored functional studies.</title>
        <authorList>
            <person name="Wylensek D."/>
            <person name="Hitch T.C.A."/>
            <person name="Clavel T."/>
        </authorList>
    </citation>
    <scope>NUCLEOTIDE SEQUENCE [LARGE SCALE GENOMIC DNA]</scope>
    <source>
        <strain evidence="5 6">WCA-693-APC-5D-A</strain>
    </source>
</reference>
<name>A0A6I2UH94_9FIRM</name>
<evidence type="ECO:0000313" key="6">
    <source>
        <dbReference type="Proteomes" id="UP000433181"/>
    </source>
</evidence>
<dbReference type="InterPro" id="IPR058792">
    <property type="entry name" value="Beta-barrel_RND_2"/>
</dbReference>
<dbReference type="Gene3D" id="2.40.420.20">
    <property type="match status" value="1"/>
</dbReference>
<comment type="similarity">
    <text evidence="1">Belongs to the membrane fusion protein (MFP) (TC 8.A.1) family.</text>
</comment>
<feature type="domain" description="YknX-like C-terminal permuted SH3-like" evidence="4">
    <location>
        <begin position="341"/>
        <end position="409"/>
    </location>
</feature>
<keyword evidence="6" id="KW-1185">Reference proteome</keyword>
<dbReference type="AlphaFoldDB" id="A0A6I2UH94"/>
<dbReference type="Gene3D" id="2.40.30.170">
    <property type="match status" value="1"/>
</dbReference>
<sequence>MRHQIQNLRNRKMLTAGVICLLLIIFMVAYRVSEQQAGGPKKQELTQVEVYRLQRGDLAKHISLTGQTVSDASITLSPKYAGRVTAVNVELGDRVKEGQILLVQDTEDLDIAIGQARAEAEAAGADAVTTQAGYYADFLKAEAAYDIQKQHYDRQQYLYSIGAISQDTLDSARDQYVTAKAAYDSLANQSEGGGTPASVRSKELAAVKSRYNVKALEKQRSDMFLRAPRDGVISYRNAEVGGYLTAGSKVLTLVDNSHIYVDCSLSENDAAVLEPGMDVNVTIDAMGQDFTGKLVFVSPAMGDDSKTFMVRISLDADRSAIKSGLFARSAIDILQKKDTLFVPKEAILTKNGRTSVYVYDENTGTVQEKQVTIGLMNDKEAEIVEGLSEGELVVTSGQDRLQNDMRVKVKETAAKQEDSAGEAGES</sequence>
<evidence type="ECO:0000313" key="5">
    <source>
        <dbReference type="EMBL" id="MSU08551.1"/>
    </source>
</evidence>
<comment type="caution">
    <text evidence="5">The sequence shown here is derived from an EMBL/GenBank/DDBJ whole genome shotgun (WGS) entry which is preliminary data.</text>
</comment>
<dbReference type="InterPro" id="IPR006143">
    <property type="entry name" value="RND_pump_MFP"/>
</dbReference>
<protein>
    <submittedName>
        <fullName evidence="5">Efflux RND transporter periplasmic adaptor subunit</fullName>
    </submittedName>
</protein>
<dbReference type="PANTHER" id="PTHR30469">
    <property type="entry name" value="MULTIDRUG RESISTANCE PROTEIN MDTA"/>
    <property type="match status" value="1"/>
</dbReference>
<dbReference type="NCBIfam" id="TIGR01730">
    <property type="entry name" value="RND_mfp"/>
    <property type="match status" value="1"/>
</dbReference>
<dbReference type="SUPFAM" id="SSF111369">
    <property type="entry name" value="HlyD-like secretion proteins"/>
    <property type="match status" value="1"/>
</dbReference>
<dbReference type="Pfam" id="PF25954">
    <property type="entry name" value="Beta-barrel_RND_2"/>
    <property type="match status" value="1"/>
</dbReference>
<dbReference type="GO" id="GO:0015562">
    <property type="term" value="F:efflux transmembrane transporter activity"/>
    <property type="evidence" value="ECO:0007669"/>
    <property type="project" value="TreeGrafter"/>
</dbReference>